<dbReference type="AlphaFoldDB" id="G7DS67"/>
<keyword evidence="9" id="KW-1185">Reference proteome</keyword>
<dbReference type="GO" id="GO:0005771">
    <property type="term" value="C:multivesicular body"/>
    <property type="evidence" value="ECO:0007669"/>
    <property type="project" value="TreeGrafter"/>
</dbReference>
<dbReference type="OMA" id="MKQIHGG"/>
<dbReference type="Pfam" id="PF03357">
    <property type="entry name" value="Snf7"/>
    <property type="match status" value="1"/>
</dbReference>
<dbReference type="EMBL" id="BABT02000004">
    <property type="protein sequence ID" value="GAA93427.1"/>
    <property type="molecule type" value="Genomic_DNA"/>
</dbReference>
<evidence type="ECO:0000256" key="2">
    <source>
        <dbReference type="ARBA" id="ARBA00006190"/>
    </source>
</evidence>
<dbReference type="GO" id="GO:0006900">
    <property type="term" value="P:vesicle budding from membrane"/>
    <property type="evidence" value="ECO:0007669"/>
    <property type="project" value="TreeGrafter"/>
</dbReference>
<evidence type="ECO:0000256" key="5">
    <source>
        <dbReference type="ARBA" id="ARBA00042586"/>
    </source>
</evidence>
<feature type="region of interest" description="Disordered" evidence="7">
    <location>
        <begin position="177"/>
        <end position="214"/>
    </location>
</feature>
<dbReference type="GO" id="GO:0009898">
    <property type="term" value="C:cytoplasmic side of plasma membrane"/>
    <property type="evidence" value="ECO:0007669"/>
    <property type="project" value="TreeGrafter"/>
</dbReference>
<dbReference type="STRING" id="764103.G7DS67"/>
<proteinExistence type="inferred from homology"/>
<sequence length="225" mass="25110">MSSWMNYLTGKRSVANSREKARDAIVDLRQMLIMLEKQEDHLNKKIDAELQKARANATTNKRVATAALRQKKIYESDLDKLAGRRLTLETQVNAIESANMNMETMRAMQEGANVLKSIHGNLDINRVDATMDSIREQMELTNEISDAISNPVGMGTEVDEDELKAELEELEQEQLDERLAGATRAPANRLGTLDAAPSLPAAPAKSAEESEIERELRELQAEMAM</sequence>
<dbReference type="GO" id="GO:0032511">
    <property type="term" value="P:late endosome to vacuole transport via multivesicular body sorting pathway"/>
    <property type="evidence" value="ECO:0007669"/>
    <property type="project" value="TreeGrafter"/>
</dbReference>
<comment type="subcellular location">
    <subcellularLocation>
        <location evidence="1">Endosome</location>
    </subcellularLocation>
</comment>
<dbReference type="RefSeq" id="XP_014566108.1">
    <property type="nucleotide sequence ID" value="XM_014710622.1"/>
</dbReference>
<organism evidence="8 9">
    <name type="scientific">Mixia osmundae (strain CBS 9802 / IAM 14324 / JCM 22182 / KY 12970)</name>
    <dbReference type="NCBI Taxonomy" id="764103"/>
    <lineage>
        <taxon>Eukaryota</taxon>
        <taxon>Fungi</taxon>
        <taxon>Dikarya</taxon>
        <taxon>Basidiomycota</taxon>
        <taxon>Pucciniomycotina</taxon>
        <taxon>Mixiomycetes</taxon>
        <taxon>Mixiales</taxon>
        <taxon>Mixiaceae</taxon>
        <taxon>Mixia</taxon>
    </lineage>
</organism>
<dbReference type="OrthoDB" id="5592979at2759"/>
<feature type="compositionally biased region" description="Low complexity" evidence="7">
    <location>
        <begin position="195"/>
        <end position="205"/>
    </location>
</feature>
<reference evidence="8 9" key="1">
    <citation type="journal article" date="2011" name="J. Gen. Appl. Microbiol.">
        <title>Draft genome sequencing of the enigmatic basidiomycete Mixia osmundae.</title>
        <authorList>
            <person name="Nishida H."/>
            <person name="Nagatsuka Y."/>
            <person name="Sugiyama J."/>
        </authorList>
    </citation>
    <scope>NUCLEOTIDE SEQUENCE [LARGE SCALE GENOMIC DNA]</scope>
    <source>
        <strain evidence="9">CBS 9802 / IAM 14324 / JCM 22182 / KY 12970</strain>
    </source>
</reference>
<evidence type="ECO:0000256" key="4">
    <source>
        <dbReference type="ARBA" id="ARBA00040017"/>
    </source>
</evidence>
<dbReference type="GO" id="GO:0000815">
    <property type="term" value="C:ESCRT III complex"/>
    <property type="evidence" value="ECO:0007669"/>
    <property type="project" value="TreeGrafter"/>
</dbReference>
<dbReference type="Gene3D" id="6.10.250.1710">
    <property type="match status" value="1"/>
</dbReference>
<keyword evidence="3" id="KW-0967">Endosome</keyword>
<dbReference type="HOGENOM" id="CLU_071097_1_1_1"/>
<name>G7DS67_MIXOS</name>
<keyword evidence="6" id="KW-0175">Coiled coil</keyword>
<comment type="caution">
    <text evidence="8">The sequence shown here is derived from an EMBL/GenBank/DDBJ whole genome shotgun (WGS) entry which is preliminary data.</text>
</comment>
<accession>G7DS67</accession>
<dbReference type="Gene3D" id="1.10.287.1060">
    <property type="entry name" value="ESAT-6-like"/>
    <property type="match status" value="1"/>
</dbReference>
<evidence type="ECO:0000256" key="3">
    <source>
        <dbReference type="ARBA" id="ARBA00022753"/>
    </source>
</evidence>
<dbReference type="InParanoid" id="G7DS67"/>
<comment type="similarity">
    <text evidence="2">Belongs to the SNF7 family.</text>
</comment>
<gene>
    <name evidence="8" type="primary">Mo00068</name>
    <name evidence="8" type="ORF">E5Q_00068</name>
</gene>
<evidence type="ECO:0000256" key="7">
    <source>
        <dbReference type="SAM" id="MobiDB-lite"/>
    </source>
</evidence>
<dbReference type="eggNOG" id="KOG1656">
    <property type="taxonomic scope" value="Eukaryota"/>
</dbReference>
<dbReference type="PANTHER" id="PTHR22761:SF10">
    <property type="entry name" value="GH13992P"/>
    <property type="match status" value="1"/>
</dbReference>
<dbReference type="FunCoup" id="G7DS67">
    <property type="interactions" value="257"/>
</dbReference>
<evidence type="ECO:0000256" key="6">
    <source>
        <dbReference type="SAM" id="Coils"/>
    </source>
</evidence>
<reference evidence="8 9" key="2">
    <citation type="journal article" date="2012" name="Open Biol.">
        <title>Characteristics of nucleosomes and linker DNA regions on the genome of the basidiomycete Mixia osmundae revealed by mono- and dinucleosome mapping.</title>
        <authorList>
            <person name="Nishida H."/>
            <person name="Kondo S."/>
            <person name="Matsumoto T."/>
            <person name="Suzuki Y."/>
            <person name="Yoshikawa H."/>
            <person name="Taylor T.D."/>
            <person name="Sugiyama J."/>
        </authorList>
    </citation>
    <scope>NUCLEOTIDE SEQUENCE [LARGE SCALE GENOMIC DNA]</scope>
    <source>
        <strain evidence="9">CBS 9802 / IAM 14324 / JCM 22182 / KY 12970</strain>
    </source>
</reference>
<protein>
    <recommendedName>
        <fullName evidence="4">Vacuolar-sorting protein SNF7</fullName>
    </recommendedName>
    <alternativeName>
        <fullName evidence="5">Vacuolar protein-sorting-associated protein 32</fullName>
    </alternativeName>
</protein>
<evidence type="ECO:0000313" key="9">
    <source>
        <dbReference type="Proteomes" id="UP000009131"/>
    </source>
</evidence>
<dbReference type="InterPro" id="IPR005024">
    <property type="entry name" value="Snf7_fam"/>
</dbReference>
<evidence type="ECO:0000313" key="8">
    <source>
        <dbReference type="EMBL" id="GAA93427.1"/>
    </source>
</evidence>
<dbReference type="PANTHER" id="PTHR22761">
    <property type="entry name" value="CHARGED MULTIVESICULAR BODY PROTEIN"/>
    <property type="match status" value="1"/>
</dbReference>
<dbReference type="Proteomes" id="UP000009131">
    <property type="component" value="Unassembled WGS sequence"/>
</dbReference>
<evidence type="ECO:0000256" key="1">
    <source>
        <dbReference type="ARBA" id="ARBA00004177"/>
    </source>
</evidence>
<feature type="coiled-coil region" evidence="6">
    <location>
        <begin position="18"/>
        <end position="45"/>
    </location>
</feature>